<reference evidence="1" key="1">
    <citation type="journal article" date="2020" name="Nature">
        <title>Giant virus diversity and host interactions through global metagenomics.</title>
        <authorList>
            <person name="Schulz F."/>
            <person name="Roux S."/>
            <person name="Paez-Espino D."/>
            <person name="Jungbluth S."/>
            <person name="Walsh D.A."/>
            <person name="Denef V.J."/>
            <person name="McMahon K.D."/>
            <person name="Konstantinidis K.T."/>
            <person name="Eloe-Fadrosh E.A."/>
            <person name="Kyrpides N.C."/>
            <person name="Woyke T."/>
        </authorList>
    </citation>
    <scope>NUCLEOTIDE SEQUENCE</scope>
    <source>
        <strain evidence="1">GVMAG-S-1021933-23</strain>
    </source>
</reference>
<dbReference type="EMBL" id="MN740594">
    <property type="protein sequence ID" value="QHS78133.1"/>
    <property type="molecule type" value="Genomic_DNA"/>
</dbReference>
<organism evidence="1">
    <name type="scientific">viral metagenome</name>
    <dbReference type="NCBI Taxonomy" id="1070528"/>
    <lineage>
        <taxon>unclassified sequences</taxon>
        <taxon>metagenomes</taxon>
        <taxon>organismal metagenomes</taxon>
    </lineage>
</organism>
<accession>A0A6C0AFA6</accession>
<evidence type="ECO:0000313" key="1">
    <source>
        <dbReference type="EMBL" id="QHS78133.1"/>
    </source>
</evidence>
<protein>
    <submittedName>
        <fullName evidence="1">Uncharacterized protein</fullName>
    </submittedName>
</protein>
<sequence>MKKNNIVFLPKCRFKKEHFFKSYKYNFFERLDKLIWD</sequence>
<proteinExistence type="predicted"/>
<dbReference type="AlphaFoldDB" id="A0A6C0AFA6"/>
<name>A0A6C0AFA6_9ZZZZ</name>